<organism evidence="2 3">
    <name type="scientific">Streptomyces hintoniae</name>
    <dbReference type="NCBI Taxonomy" id="3075521"/>
    <lineage>
        <taxon>Bacteria</taxon>
        <taxon>Bacillati</taxon>
        <taxon>Actinomycetota</taxon>
        <taxon>Actinomycetes</taxon>
        <taxon>Kitasatosporales</taxon>
        <taxon>Streptomycetaceae</taxon>
        <taxon>Streptomyces</taxon>
    </lineage>
</organism>
<gene>
    <name evidence="2" type="ORF">RM863_34265</name>
</gene>
<accession>A0ABU2UV81</accession>
<evidence type="ECO:0000313" key="2">
    <source>
        <dbReference type="EMBL" id="MDT0477198.1"/>
    </source>
</evidence>
<feature type="compositionally biased region" description="Pro residues" evidence="1">
    <location>
        <begin position="16"/>
        <end position="29"/>
    </location>
</feature>
<dbReference type="RefSeq" id="WP_311637506.1">
    <property type="nucleotide sequence ID" value="NZ_JAVRFF010000056.1"/>
</dbReference>
<reference evidence="2" key="1">
    <citation type="submission" date="2024-05" db="EMBL/GenBank/DDBJ databases">
        <title>30 novel species of actinomycetes from the DSMZ collection.</title>
        <authorList>
            <person name="Nouioui I."/>
        </authorList>
    </citation>
    <scope>NUCLEOTIDE SEQUENCE</scope>
    <source>
        <strain evidence="2">DSM 41014</strain>
    </source>
</reference>
<dbReference type="EMBL" id="JAVRFF010000056">
    <property type="protein sequence ID" value="MDT0477198.1"/>
    <property type="molecule type" value="Genomic_DNA"/>
</dbReference>
<sequence>MTGRDGEAPGTGVSDAPPPESVEPGPAEPPPDERPASAPAAAEPADEGTQDAREPNAAETAQRPPGTRAAPVPEPSFDEFNDARRHSLLKSRRGAVNLGQTGSAVYIETMYGGEGGRPPASLQVVPLGEDIVTAIHVPVPGQTEMVDRLQQHHVLALDGEEGTGRGSTAVRILTECSRPRFAVNALYREEGDVVQGVCEQADEVLREGQGYLVEAGARPVTGQTLERLGRLADRAGAFVVVTGLPSSFPGRGDRVHVLGHRAPDAARVLEAHLAALLTRHRSRCLRDEQEGEARCDARSTAAFLTRVTADDQLKNALGLARSVEEVVRLAKLLAENVHTEDLTDVVGHWRNWLRLLARDMLGLDARQGDGDAPNPHHQAYRITYAFFDGHPLSDVVEAGDLLSRIMLPHFGVSEEDLDHQMSEQNIDRLVPPEMRAQSPTAADARADPRRAALAHAHLLHHMLESTWDAYSRLRLPLLAWLDLLVGGRGPGRERVRVRVAGLVGLLMGHEFDFVYRERVGVWARSDSGVRRQCAALALEMAAADESAADRVASRVQDWARSPGAALQDSAARAYGTSIGLRDVPGALTELGRLGRKPELAGSSSVSFSTAWLFLSGRVDDVMAELDRWTTSPDDYLPRHAVRTMLALGRATTSIDRPGRPALAELALDNDKNAELLIALWRRALVTRETTARAWHLMGRWLPDADGAGNEDLATLYASLAPRIFTDPLRDRALFHLEHVWLPRHEGSATIRRVLDALRTGRAGHGKGERR</sequence>
<evidence type="ECO:0000256" key="1">
    <source>
        <dbReference type="SAM" id="MobiDB-lite"/>
    </source>
</evidence>
<evidence type="ECO:0000313" key="3">
    <source>
        <dbReference type="Proteomes" id="UP001180489"/>
    </source>
</evidence>
<feature type="region of interest" description="Disordered" evidence="1">
    <location>
        <begin position="1"/>
        <end position="79"/>
    </location>
</feature>
<dbReference type="Proteomes" id="UP001180489">
    <property type="component" value="Unassembled WGS sequence"/>
</dbReference>
<proteinExistence type="predicted"/>
<comment type="caution">
    <text evidence="2">The sequence shown here is derived from an EMBL/GenBank/DDBJ whole genome shotgun (WGS) entry which is preliminary data.</text>
</comment>
<protein>
    <submittedName>
        <fullName evidence="2">Uncharacterized protein</fullName>
    </submittedName>
</protein>
<keyword evidence="3" id="KW-1185">Reference proteome</keyword>
<name>A0ABU2UV81_9ACTN</name>